<reference evidence="2" key="1">
    <citation type="submission" date="2025-05" db="UniProtKB">
        <authorList>
            <consortium name="RefSeq"/>
        </authorList>
    </citation>
    <scope>NUCLEOTIDE SEQUENCE [LARGE SCALE GENOMIC DNA]</scope>
</reference>
<name>A0A8B8NUS3_9MYRT</name>
<dbReference type="GO" id="GO:0003677">
    <property type="term" value="F:DNA binding"/>
    <property type="evidence" value="ECO:0007669"/>
    <property type="project" value="UniProtKB-KW"/>
</dbReference>
<dbReference type="Gene3D" id="2.30.30.140">
    <property type="match status" value="1"/>
</dbReference>
<proteinExistence type="predicted"/>
<dbReference type="PANTHER" id="PTHR33827">
    <property type="entry name" value="PROTEIN SAWADEE HOMEODOMAIN HOMOLOG 2"/>
    <property type="match status" value="1"/>
</dbReference>
<reference evidence="3" key="2">
    <citation type="submission" date="2025-08" db="UniProtKB">
        <authorList>
            <consortium name="RefSeq"/>
        </authorList>
    </citation>
    <scope>IDENTIFICATION</scope>
    <source>
        <tissue evidence="3">Leaf</tissue>
    </source>
</reference>
<feature type="domain" description="SAWADEE" evidence="1">
    <location>
        <begin position="119"/>
        <end position="246"/>
    </location>
</feature>
<evidence type="ECO:0000313" key="2">
    <source>
        <dbReference type="Proteomes" id="UP000827889"/>
    </source>
</evidence>
<dbReference type="InterPro" id="IPR039276">
    <property type="entry name" value="SHH1/2"/>
</dbReference>
<evidence type="ECO:0000313" key="3">
    <source>
        <dbReference type="RefSeq" id="XP_030525593.2"/>
    </source>
</evidence>
<dbReference type="InterPro" id="IPR032001">
    <property type="entry name" value="SAWADEE_dom"/>
</dbReference>
<organism evidence="2 3">
    <name type="scientific">Rhodamnia argentea</name>
    <dbReference type="NCBI Taxonomy" id="178133"/>
    <lineage>
        <taxon>Eukaryota</taxon>
        <taxon>Viridiplantae</taxon>
        <taxon>Streptophyta</taxon>
        <taxon>Embryophyta</taxon>
        <taxon>Tracheophyta</taxon>
        <taxon>Spermatophyta</taxon>
        <taxon>Magnoliopsida</taxon>
        <taxon>eudicotyledons</taxon>
        <taxon>Gunneridae</taxon>
        <taxon>Pentapetalae</taxon>
        <taxon>rosids</taxon>
        <taxon>malvids</taxon>
        <taxon>Myrtales</taxon>
        <taxon>Myrtaceae</taxon>
        <taxon>Myrtoideae</taxon>
        <taxon>Myrteae</taxon>
        <taxon>Australasian group</taxon>
        <taxon>Rhodamnia</taxon>
    </lineage>
</organism>
<protein>
    <submittedName>
        <fullName evidence="3">Protein SAWADEE HOMEODOMAIN HOMOLOG 1</fullName>
    </submittedName>
</protein>
<keyword evidence="2" id="KW-1185">Reference proteome</keyword>
<dbReference type="Pfam" id="PF16719">
    <property type="entry name" value="SAWADEE"/>
    <property type="match status" value="1"/>
</dbReference>
<dbReference type="Proteomes" id="UP000827889">
    <property type="component" value="Chromosome 2"/>
</dbReference>
<keyword evidence="3" id="KW-0238">DNA-binding</keyword>
<accession>A0A8B8NUS3</accession>
<gene>
    <name evidence="3" type="primary">LOC115737556</name>
</gene>
<dbReference type="GeneID" id="115737556"/>
<dbReference type="KEGG" id="rarg:115737556"/>
<keyword evidence="3" id="KW-0371">Homeobox</keyword>
<evidence type="ECO:0000259" key="1">
    <source>
        <dbReference type="Pfam" id="PF16719"/>
    </source>
</evidence>
<sequence length="276" mass="31443">MEGVGSRDSTSFHSLFSLSEIVEMENILNEMGEKSLHQEFCEELATRLSSSAIRAGRAALTWQQVQSWFQDKHKELQAETVSSPIALKLFVDLSEATVSRDASESTQKPEGDDAIDLSELAFEAKSFKDEAWYDVASFLTFRVLCTGELEARVRFAGFDKGEDEWVSVRKGIRERSIPLEPSECHRVNTGDLVLCFQERFNQAVYCDAHIMEIRRKLHDDSSCTCVFIVRYDHDFSQEIVELSRLCCRPRQEACPQLPETSQHETALSISARSLWE</sequence>
<dbReference type="PANTHER" id="PTHR33827:SF2">
    <property type="entry name" value="PROTEIN SAWADEE HOMEODOMAIN HOMOLOG 1"/>
    <property type="match status" value="1"/>
</dbReference>
<dbReference type="Gene3D" id="2.40.50.40">
    <property type="match status" value="1"/>
</dbReference>
<dbReference type="RefSeq" id="XP_030525593.2">
    <property type="nucleotide sequence ID" value="XM_030669733.2"/>
</dbReference>
<dbReference type="AlphaFoldDB" id="A0A8B8NUS3"/>
<dbReference type="GO" id="GO:0003682">
    <property type="term" value="F:chromatin binding"/>
    <property type="evidence" value="ECO:0007669"/>
    <property type="project" value="InterPro"/>
</dbReference>